<accession>A0ACC0SCE8</accession>
<proteinExistence type="predicted"/>
<evidence type="ECO:0000313" key="2">
    <source>
        <dbReference type="Proteomes" id="UP000006729"/>
    </source>
</evidence>
<comment type="caution">
    <text evidence="1">The sequence shown here is derived from an EMBL/GenBank/DDBJ whole genome shotgun (WGS) entry which is preliminary data.</text>
</comment>
<protein>
    <submittedName>
        <fullName evidence="1">Uncharacterized protein</fullName>
    </submittedName>
</protein>
<keyword evidence="2" id="KW-1185">Reference proteome</keyword>
<dbReference type="Proteomes" id="UP000006729">
    <property type="component" value="Chromosome 10"/>
</dbReference>
<dbReference type="EMBL" id="CM009299">
    <property type="protein sequence ID" value="KAI9386680.1"/>
    <property type="molecule type" value="Genomic_DNA"/>
</dbReference>
<name>A0ACC0SCE8_POPTR</name>
<organism evidence="1 2">
    <name type="scientific">Populus trichocarpa</name>
    <name type="common">Western balsam poplar</name>
    <name type="synonym">Populus balsamifera subsp. trichocarpa</name>
    <dbReference type="NCBI Taxonomy" id="3694"/>
    <lineage>
        <taxon>Eukaryota</taxon>
        <taxon>Viridiplantae</taxon>
        <taxon>Streptophyta</taxon>
        <taxon>Embryophyta</taxon>
        <taxon>Tracheophyta</taxon>
        <taxon>Spermatophyta</taxon>
        <taxon>Magnoliopsida</taxon>
        <taxon>eudicotyledons</taxon>
        <taxon>Gunneridae</taxon>
        <taxon>Pentapetalae</taxon>
        <taxon>rosids</taxon>
        <taxon>fabids</taxon>
        <taxon>Malpighiales</taxon>
        <taxon>Salicaceae</taxon>
        <taxon>Saliceae</taxon>
        <taxon>Populus</taxon>
    </lineage>
</organism>
<sequence>MFSLPAMPSTTSVLSTYTTFAASAMLLRLGHLFGSISSQLTLVINEYNGHSINEMYQASEVYLSTRITPSVGQLKVSKDPGDKSLSVTINKGQQVIDRFEGMELAWEFACTETQQTVVDNNKEKVLNTFLPCVLERSKLQSLGNYRGVNLYHPSTFDTLAMDPVLKKEIMDDLDRFVKRKDFYLKVGKPWKRGYLLYGPPGTGKSSLIAAMANYLKFDIYDLELASLHGNSDLRKLLTRTTNRSILVIEDIDCSIELQYDKMEGTTRKLTLSGLLNFIDGLWSSCGDERIIVFTTNYKDKLDPALLRPGRMDMHIHMSYCTPCGLKILASNYLNVKEHSLFSEIDELIMEVEVTPAEVAEELMKNEDVDTTLTGLIGFLESKKVMKRKHPDVEKQKEVDENQKENGNKNESLDMEDKCEKKKAEPSRRKRARKPKGRT</sequence>
<gene>
    <name evidence="1" type="ORF">POPTR_010G057900v4</name>
</gene>
<evidence type="ECO:0000313" key="1">
    <source>
        <dbReference type="EMBL" id="KAI9386680.1"/>
    </source>
</evidence>
<reference evidence="1 2" key="1">
    <citation type="journal article" date="2006" name="Science">
        <title>The genome of black cottonwood, Populus trichocarpa (Torr. &amp; Gray).</title>
        <authorList>
            <person name="Tuskan G.A."/>
            <person name="Difazio S."/>
            <person name="Jansson S."/>
            <person name="Bohlmann J."/>
            <person name="Grigoriev I."/>
            <person name="Hellsten U."/>
            <person name="Putnam N."/>
            <person name="Ralph S."/>
            <person name="Rombauts S."/>
            <person name="Salamov A."/>
            <person name="Schein J."/>
            <person name="Sterck L."/>
            <person name="Aerts A."/>
            <person name="Bhalerao R.R."/>
            <person name="Bhalerao R.P."/>
            <person name="Blaudez D."/>
            <person name="Boerjan W."/>
            <person name="Brun A."/>
            <person name="Brunner A."/>
            <person name="Busov V."/>
            <person name="Campbell M."/>
            <person name="Carlson J."/>
            <person name="Chalot M."/>
            <person name="Chapman J."/>
            <person name="Chen G.L."/>
            <person name="Cooper D."/>
            <person name="Coutinho P.M."/>
            <person name="Couturier J."/>
            <person name="Covert S."/>
            <person name="Cronk Q."/>
            <person name="Cunningham R."/>
            <person name="Davis J."/>
            <person name="Degroeve S."/>
            <person name="Dejardin A."/>
            <person name="Depamphilis C."/>
            <person name="Detter J."/>
            <person name="Dirks B."/>
            <person name="Dubchak I."/>
            <person name="Duplessis S."/>
            <person name="Ehlting J."/>
            <person name="Ellis B."/>
            <person name="Gendler K."/>
            <person name="Goodstein D."/>
            <person name="Gribskov M."/>
            <person name="Grimwood J."/>
            <person name="Groover A."/>
            <person name="Gunter L."/>
            <person name="Hamberger B."/>
            <person name="Heinze B."/>
            <person name="Helariutta Y."/>
            <person name="Henrissat B."/>
            <person name="Holligan D."/>
            <person name="Holt R."/>
            <person name="Huang W."/>
            <person name="Islam-Faridi N."/>
            <person name="Jones S."/>
            <person name="Jones-Rhoades M."/>
            <person name="Jorgensen R."/>
            <person name="Joshi C."/>
            <person name="Kangasjarvi J."/>
            <person name="Karlsson J."/>
            <person name="Kelleher C."/>
            <person name="Kirkpatrick R."/>
            <person name="Kirst M."/>
            <person name="Kohler A."/>
            <person name="Kalluri U."/>
            <person name="Larimer F."/>
            <person name="Leebens-Mack J."/>
            <person name="Leple J.C."/>
            <person name="Locascio P."/>
            <person name="Lou Y."/>
            <person name="Lucas S."/>
            <person name="Martin F."/>
            <person name="Montanini B."/>
            <person name="Napoli C."/>
            <person name="Nelson D.R."/>
            <person name="Nelson C."/>
            <person name="Nieminen K."/>
            <person name="Nilsson O."/>
            <person name="Pereda V."/>
            <person name="Peter G."/>
            <person name="Philippe R."/>
            <person name="Pilate G."/>
            <person name="Poliakov A."/>
            <person name="Razumovskaya J."/>
            <person name="Richardson P."/>
            <person name="Rinaldi C."/>
            <person name="Ritland K."/>
            <person name="Rouze P."/>
            <person name="Ryaboy D."/>
            <person name="Schmutz J."/>
            <person name="Schrader J."/>
            <person name="Segerman B."/>
            <person name="Shin H."/>
            <person name="Siddiqui A."/>
            <person name="Sterky F."/>
            <person name="Terry A."/>
            <person name="Tsai C.J."/>
            <person name="Uberbacher E."/>
            <person name="Unneberg P."/>
            <person name="Vahala J."/>
            <person name="Wall K."/>
            <person name="Wessler S."/>
            <person name="Yang G."/>
            <person name="Yin T."/>
            <person name="Douglas C."/>
            <person name="Marra M."/>
            <person name="Sandberg G."/>
            <person name="Van de Peer Y."/>
            <person name="Rokhsar D."/>
        </authorList>
    </citation>
    <scope>NUCLEOTIDE SEQUENCE [LARGE SCALE GENOMIC DNA]</scope>
    <source>
        <strain evidence="2">cv. Nisqually</strain>
    </source>
</reference>